<keyword evidence="3" id="KW-1185">Reference proteome</keyword>
<evidence type="ECO:0000313" key="2">
    <source>
        <dbReference type="EMBL" id="RUS86498.1"/>
    </source>
</evidence>
<keyword evidence="1" id="KW-0732">Signal</keyword>
<accession>A0A3S0ZTT0</accession>
<feature type="non-terminal residue" evidence="2">
    <location>
        <position position="230"/>
    </location>
</feature>
<protein>
    <recommendedName>
        <fullName evidence="4">Ig-like domain-containing protein</fullName>
    </recommendedName>
</protein>
<comment type="caution">
    <text evidence="2">The sequence shown here is derived from an EMBL/GenBank/DDBJ whole genome shotgun (WGS) entry which is preliminary data.</text>
</comment>
<evidence type="ECO:0000313" key="3">
    <source>
        <dbReference type="Proteomes" id="UP000271974"/>
    </source>
</evidence>
<organism evidence="2 3">
    <name type="scientific">Elysia chlorotica</name>
    <name type="common">Eastern emerald elysia</name>
    <name type="synonym">Sea slug</name>
    <dbReference type="NCBI Taxonomy" id="188477"/>
    <lineage>
        <taxon>Eukaryota</taxon>
        <taxon>Metazoa</taxon>
        <taxon>Spiralia</taxon>
        <taxon>Lophotrochozoa</taxon>
        <taxon>Mollusca</taxon>
        <taxon>Gastropoda</taxon>
        <taxon>Heterobranchia</taxon>
        <taxon>Euthyneura</taxon>
        <taxon>Panpulmonata</taxon>
        <taxon>Sacoglossa</taxon>
        <taxon>Placobranchoidea</taxon>
        <taxon>Plakobranchidae</taxon>
        <taxon>Elysia</taxon>
    </lineage>
</organism>
<evidence type="ECO:0000256" key="1">
    <source>
        <dbReference type="SAM" id="SignalP"/>
    </source>
</evidence>
<feature type="chain" id="PRO_5018590123" description="Ig-like domain-containing protein" evidence="1">
    <location>
        <begin position="25"/>
        <end position="230"/>
    </location>
</feature>
<feature type="signal peptide" evidence="1">
    <location>
        <begin position="1"/>
        <end position="24"/>
    </location>
</feature>
<dbReference type="Proteomes" id="UP000271974">
    <property type="component" value="Unassembled WGS sequence"/>
</dbReference>
<name>A0A3S0ZTT0_ELYCH</name>
<evidence type="ECO:0008006" key="4">
    <source>
        <dbReference type="Google" id="ProtNLM"/>
    </source>
</evidence>
<dbReference type="EMBL" id="RQTK01000137">
    <property type="protein sequence ID" value="RUS86498.1"/>
    <property type="molecule type" value="Genomic_DNA"/>
</dbReference>
<gene>
    <name evidence="2" type="ORF">EGW08_005748</name>
</gene>
<sequence length="230" mass="26246">MRLFVIRSYKIYFLILMMLPSCSGDATTINPARAALGRACIKLTKPSITVDFQGNNMKFLCSCMVTTRGYVTWSFLLDAHDNNHLFLWSENLNDYVDSKTVVPHASAGILSKTDHFPCGFDVVVNLTVSARYYEGWSFACWMRYQIKSNNEDLKKESPWRSDVYVHQKYAAGLPILVEERNPDTKAIKFTCSAYLGSEGILSWVLTTDMKQDVWFVSYDNEDVLTPGWVI</sequence>
<dbReference type="AlphaFoldDB" id="A0A3S0ZTT0"/>
<reference evidence="2 3" key="1">
    <citation type="submission" date="2019-01" db="EMBL/GenBank/DDBJ databases">
        <title>A draft genome assembly of the solar-powered sea slug Elysia chlorotica.</title>
        <authorList>
            <person name="Cai H."/>
            <person name="Li Q."/>
            <person name="Fang X."/>
            <person name="Li J."/>
            <person name="Curtis N.E."/>
            <person name="Altenburger A."/>
            <person name="Shibata T."/>
            <person name="Feng M."/>
            <person name="Maeda T."/>
            <person name="Schwartz J.A."/>
            <person name="Shigenobu S."/>
            <person name="Lundholm N."/>
            <person name="Nishiyama T."/>
            <person name="Yang H."/>
            <person name="Hasebe M."/>
            <person name="Li S."/>
            <person name="Pierce S.K."/>
            <person name="Wang J."/>
        </authorList>
    </citation>
    <scope>NUCLEOTIDE SEQUENCE [LARGE SCALE GENOMIC DNA]</scope>
    <source>
        <strain evidence="2">EC2010</strain>
        <tissue evidence="2">Whole organism of an adult</tissue>
    </source>
</reference>
<proteinExistence type="predicted"/>